<sequence>MATSCRYEFQAKHFGFTDATPDLFHQIQWTKNRWVFLGYRFFMAAYCIAWFLYAYIDVRNDNFYQLLSNWTEGVMNVYFLWAFFVSIYAVVTRKRYFEQTLGKLRWFHIVNWLLFCVAADAVFQISIFYWALIAPGRTAEQNLRPVTFHIHATNSILLLIDIFMVAFPTRLLHFIYTVLYGVLYAVALLVFHFTGLNSQVYSVIDFANSPGIAAAYVVVSVVIFPTILHSVVFGFYHLRAFIARNTVLKDSSTSRPAGNLEMGTFNQAFEDTSPSTHHNGTLKS</sequence>
<dbReference type="EMBL" id="CAWYQH010000108">
    <property type="protein sequence ID" value="CAK8688819.1"/>
    <property type="molecule type" value="Genomic_DNA"/>
</dbReference>
<feature type="transmembrane region" description="Helical" evidence="1">
    <location>
        <begin position="146"/>
        <end position="167"/>
    </location>
</feature>
<keyword evidence="1" id="KW-1133">Transmembrane helix</keyword>
<organism evidence="2 3">
    <name type="scientific">Clavelina lepadiformis</name>
    <name type="common">Light-bulb sea squirt</name>
    <name type="synonym">Ascidia lepadiformis</name>
    <dbReference type="NCBI Taxonomy" id="159417"/>
    <lineage>
        <taxon>Eukaryota</taxon>
        <taxon>Metazoa</taxon>
        <taxon>Chordata</taxon>
        <taxon>Tunicata</taxon>
        <taxon>Ascidiacea</taxon>
        <taxon>Aplousobranchia</taxon>
        <taxon>Clavelinidae</taxon>
        <taxon>Clavelina</taxon>
    </lineage>
</organism>
<keyword evidence="3" id="KW-1185">Reference proteome</keyword>
<keyword evidence="1" id="KW-0472">Membrane</keyword>
<name>A0ABP0GDA5_CLALP</name>
<evidence type="ECO:0000313" key="3">
    <source>
        <dbReference type="Proteomes" id="UP001642483"/>
    </source>
</evidence>
<dbReference type="PANTHER" id="PTHR12242">
    <property type="entry name" value="OS02G0130600 PROTEIN-RELATED"/>
    <property type="match status" value="1"/>
</dbReference>
<dbReference type="Pfam" id="PF21534">
    <property type="entry name" value="Rost"/>
    <property type="match status" value="1"/>
</dbReference>
<feature type="transmembrane region" description="Helical" evidence="1">
    <location>
        <begin position="112"/>
        <end position="134"/>
    </location>
</feature>
<evidence type="ECO:0008006" key="4">
    <source>
        <dbReference type="Google" id="ProtNLM"/>
    </source>
</evidence>
<protein>
    <recommendedName>
        <fullName evidence="4">Protein rolling stone</fullName>
    </recommendedName>
</protein>
<accession>A0ABP0GDA5</accession>
<feature type="transmembrane region" description="Helical" evidence="1">
    <location>
        <begin position="73"/>
        <end position="91"/>
    </location>
</feature>
<dbReference type="InterPro" id="IPR049352">
    <property type="entry name" value="Rost"/>
</dbReference>
<gene>
    <name evidence="2" type="ORF">CVLEPA_LOCUS20788</name>
</gene>
<evidence type="ECO:0000256" key="1">
    <source>
        <dbReference type="SAM" id="Phobius"/>
    </source>
</evidence>
<proteinExistence type="predicted"/>
<feature type="transmembrane region" description="Helical" evidence="1">
    <location>
        <begin position="174"/>
        <end position="193"/>
    </location>
</feature>
<feature type="transmembrane region" description="Helical" evidence="1">
    <location>
        <begin position="213"/>
        <end position="236"/>
    </location>
</feature>
<reference evidence="2 3" key="1">
    <citation type="submission" date="2024-02" db="EMBL/GenBank/DDBJ databases">
        <authorList>
            <person name="Daric V."/>
            <person name="Darras S."/>
        </authorList>
    </citation>
    <scope>NUCLEOTIDE SEQUENCE [LARGE SCALE GENOMIC DNA]</scope>
</reference>
<feature type="transmembrane region" description="Helical" evidence="1">
    <location>
        <begin position="34"/>
        <end position="53"/>
    </location>
</feature>
<evidence type="ECO:0000313" key="2">
    <source>
        <dbReference type="EMBL" id="CAK8688819.1"/>
    </source>
</evidence>
<comment type="caution">
    <text evidence="2">The sequence shown here is derived from an EMBL/GenBank/DDBJ whole genome shotgun (WGS) entry which is preliminary data.</text>
</comment>
<keyword evidence="1" id="KW-0812">Transmembrane</keyword>
<dbReference type="PANTHER" id="PTHR12242:SF45">
    <property type="entry name" value="MARVEL DOMAIN-CONTAINING PROTEIN"/>
    <property type="match status" value="1"/>
</dbReference>
<dbReference type="Proteomes" id="UP001642483">
    <property type="component" value="Unassembled WGS sequence"/>
</dbReference>